<dbReference type="InterPro" id="IPR017871">
    <property type="entry name" value="ABC_transporter-like_CS"/>
</dbReference>
<proteinExistence type="predicted"/>
<evidence type="ECO:0000313" key="5">
    <source>
        <dbReference type="EMBL" id="CAD0364738.1"/>
    </source>
</evidence>
<dbReference type="SUPFAM" id="SSF52540">
    <property type="entry name" value="P-loop containing nucleoside triphosphate hydrolases"/>
    <property type="match status" value="1"/>
</dbReference>
<evidence type="ECO:0000259" key="4">
    <source>
        <dbReference type="Pfam" id="PF13166"/>
    </source>
</evidence>
<evidence type="ECO:0000313" key="6">
    <source>
        <dbReference type="Proteomes" id="UP000587508"/>
    </source>
</evidence>
<keyword evidence="1" id="KW-0547">Nucleotide-binding</keyword>
<keyword evidence="2" id="KW-0067">ATP-binding</keyword>
<dbReference type="InterPro" id="IPR026866">
    <property type="entry name" value="CR006_AAA"/>
</dbReference>
<dbReference type="Proteomes" id="UP000587508">
    <property type="component" value="Unassembled WGS sequence"/>
</dbReference>
<comment type="caution">
    <text evidence="5">The sequence shown here is derived from an EMBL/GenBank/DDBJ whole genome shotgun (WGS) entry which is preliminary data.</text>
</comment>
<dbReference type="EMBL" id="CAJDKC010000005">
    <property type="protein sequence ID" value="CAD0364739.1"/>
    <property type="molecule type" value="Genomic_DNA"/>
</dbReference>
<name>A0A6V7FN45_9XANT</name>
<feature type="domain" description="Protein CR006 P-loop" evidence="4">
    <location>
        <begin position="339"/>
        <end position="494"/>
    </location>
</feature>
<dbReference type="EMBL" id="CAJDKC010000005">
    <property type="protein sequence ID" value="CAD0364738.1"/>
    <property type="molecule type" value="Genomic_DNA"/>
</dbReference>
<dbReference type="Gene3D" id="3.40.50.300">
    <property type="entry name" value="P-loop containing nucleotide triphosphate hydrolases"/>
    <property type="match status" value="2"/>
</dbReference>
<dbReference type="PROSITE" id="PS00211">
    <property type="entry name" value="ABC_TRANSPORTER_1"/>
    <property type="match status" value="1"/>
</dbReference>
<dbReference type="GO" id="GO:0005524">
    <property type="term" value="F:ATP binding"/>
    <property type="evidence" value="ECO:0007669"/>
    <property type="project" value="UniProtKB-KW"/>
</dbReference>
<gene>
    <name evidence="5" type="ORF">CFBP7900_43960</name>
</gene>
<accession>A0A6V7FN45</accession>
<sequence length="705" mass="79536">MSSIQIEVKNCNNIDTAIISLAVGKLNIKFAPNGTGKSTIARAVLLGLKGDQNLLSELMPFKLRKDNPENKRPEVKGTEEFKNIMCFNEEYVSQFVFKPDELLSNSFDIFIRTVAYKQREQEIEELVHNIKQLFSKNPELEILIANLKEMGDAFKLSKSGLSKSSTGMKGLSAGNKIQHIPAGLESYTPFIQGQNSVGWIDWQTKGYEFAELSDNCPFCTSHAADKKEQIKKVGQEYDKNTIKNLIGIIAVIEKLGDYFSDEAKGKLTAITVLKDGIEKEHEAFLGTVKTQIDNFTEKLEKLRTLSAFQFKDGERVADKLPAYKLDLQFFSELKSDKMNGAIVPINDSIDAVIEQAGQLQGKINQQQSEMKKAVERHQKSINEFLEYAGYRYAVEMVGEGEQAQLKLRHIDHEEHLSGGNQHLSFGERNAFAIVLFMYECLSKKPDLIILDDPISSFDKNKKYAILEMLFRRDADSCLKSKTVLMLTHDVEPIIDTIRSLEKKFSNQTSSAFLKLAAGQIRESIIGKDDIQTFSQICKSAVASEKHDVIKLIYMRRNYEIADNKGDAYQVLSNVFHKRERAIDTREPKGLGGNHPEMESAKFKNGCDEVSNQLNSFSYPDLLNRIADISALKLLYGASANGYEKLQVFRLLGLDAGNSVIQKFINESYHIENEFICQVDPAKFDTIPEYVIAECDKLLTQVKHNS</sequence>
<dbReference type="RefSeq" id="WP_023905868.1">
    <property type="nucleotide sequence ID" value="NZ_CAJDKC010000005.1"/>
</dbReference>
<reference evidence="5 6" key="1">
    <citation type="submission" date="2020-07" db="EMBL/GenBank/DDBJ databases">
        <authorList>
            <person name="Pothier F. J."/>
        </authorList>
    </citation>
    <scope>NUCLEOTIDE SEQUENCE [LARGE SCALE GENOMIC DNA]</scope>
    <source>
        <strain evidence="5 6">CFBP 7900</strain>
    </source>
</reference>
<evidence type="ECO:0000256" key="2">
    <source>
        <dbReference type="ARBA" id="ARBA00022840"/>
    </source>
</evidence>
<feature type="coiled-coil region" evidence="3">
    <location>
        <begin position="349"/>
        <end position="383"/>
    </location>
</feature>
<organism evidence="5 6">
    <name type="scientific">Xanthomonas hortorum pv. carotae</name>
    <dbReference type="NCBI Taxonomy" id="487904"/>
    <lineage>
        <taxon>Bacteria</taxon>
        <taxon>Pseudomonadati</taxon>
        <taxon>Pseudomonadota</taxon>
        <taxon>Gammaproteobacteria</taxon>
        <taxon>Lysobacterales</taxon>
        <taxon>Lysobacteraceae</taxon>
        <taxon>Xanthomonas</taxon>
    </lineage>
</organism>
<dbReference type="AlphaFoldDB" id="A0A6V7FN45"/>
<evidence type="ECO:0000256" key="1">
    <source>
        <dbReference type="ARBA" id="ARBA00022741"/>
    </source>
</evidence>
<keyword evidence="3" id="KW-0175">Coiled coil</keyword>
<dbReference type="GO" id="GO:0016887">
    <property type="term" value="F:ATP hydrolysis activity"/>
    <property type="evidence" value="ECO:0007669"/>
    <property type="project" value="InterPro"/>
</dbReference>
<evidence type="ECO:0000256" key="3">
    <source>
        <dbReference type="SAM" id="Coils"/>
    </source>
</evidence>
<dbReference type="Pfam" id="PF13166">
    <property type="entry name" value="AAA_13"/>
    <property type="match status" value="1"/>
</dbReference>
<dbReference type="InterPro" id="IPR027417">
    <property type="entry name" value="P-loop_NTPase"/>
</dbReference>
<protein>
    <recommendedName>
        <fullName evidence="4">Protein CR006 P-loop domain-containing protein</fullName>
    </recommendedName>
</protein>